<evidence type="ECO:0000313" key="11">
    <source>
        <dbReference type="EMBL" id="VFK79309.1"/>
    </source>
</evidence>
<keyword evidence="4 9" id="KW-0997">Cell inner membrane</keyword>
<keyword evidence="5 9" id="KW-0479">Metal-binding</keyword>
<evidence type="ECO:0000256" key="10">
    <source>
        <dbReference type="PIRSR" id="PIRSR600760-2"/>
    </source>
</evidence>
<keyword evidence="8 9" id="KW-0472">Membrane</keyword>
<protein>
    <recommendedName>
        <fullName evidence="9">3'(2'),5'-bisphosphate nucleotidase CysQ</fullName>
        <ecNumber evidence="9">3.1.3.7</ecNumber>
    </recommendedName>
    <alternativeName>
        <fullName evidence="9">3'(2'),5-bisphosphonucleoside 3'(2')-phosphohydrolase</fullName>
    </alternativeName>
    <alternativeName>
        <fullName evidence="9">3'-phosphoadenosine 5'-phosphate phosphatase</fullName>
        <shortName evidence="9">PAP phosphatase</shortName>
    </alternativeName>
</protein>
<dbReference type="Pfam" id="PF00459">
    <property type="entry name" value="Inositol_P"/>
    <property type="match status" value="1"/>
</dbReference>
<feature type="binding site" evidence="9">
    <location>
        <position position="74"/>
    </location>
    <ligand>
        <name>Mg(2+)</name>
        <dbReference type="ChEBI" id="CHEBI:18420"/>
        <label>1</label>
    </ligand>
</feature>
<feature type="binding site" evidence="10">
    <location>
        <position position="98"/>
    </location>
    <ligand>
        <name>Mg(2+)</name>
        <dbReference type="ChEBI" id="CHEBI:18420"/>
        <label>1</label>
        <note>catalytic</note>
    </ligand>
</feature>
<feature type="binding site" evidence="10">
    <location>
        <position position="95"/>
    </location>
    <ligand>
        <name>Mg(2+)</name>
        <dbReference type="ChEBI" id="CHEBI:18420"/>
        <label>1</label>
        <note>catalytic</note>
    </ligand>
</feature>
<accession>A0A451BLY5</accession>
<feature type="binding site" evidence="10">
    <location>
        <position position="229"/>
    </location>
    <ligand>
        <name>Mg(2+)</name>
        <dbReference type="ChEBI" id="CHEBI:18420"/>
        <label>1</label>
        <note>catalytic</note>
    </ligand>
</feature>
<dbReference type="InterPro" id="IPR006240">
    <property type="entry name" value="CysQ"/>
</dbReference>
<evidence type="ECO:0000256" key="1">
    <source>
        <dbReference type="ARBA" id="ARBA00001625"/>
    </source>
</evidence>
<sequence>MNMEATKFRLESRLDAVCRIARAAGDAILAIYEKGFSVHEKSDASPLTEADMASHRIIVAELAALAPSLPILSEEGPQEISFEERSRWETYWLVDPLDGTRDFIKRNGEFTVNIALIHQGHPLLGVVYVPVGNRTYSAAKGLGAYRWEGDNQAANDAIPIRVRARAEGPLRILASRSRSTRLLDAYLANAGPRFGSHEVVRVGSSLKFCLIAEGAADLYPQFGPTSEWDTAAAHAIILEAGGAVTDMRFNPLIYNQKGSLLNPPFFAFGHRDHDWSAFLANPLAPGIENERK</sequence>
<feature type="binding site" evidence="9">
    <location>
        <position position="229"/>
    </location>
    <ligand>
        <name>Mg(2+)</name>
        <dbReference type="ChEBI" id="CHEBI:18420"/>
        <label>2</label>
    </ligand>
</feature>
<dbReference type="PANTHER" id="PTHR43028:SF5">
    <property type="entry name" value="3'(2'),5'-BISPHOSPHATE NUCLEOTIDASE 1"/>
    <property type="match status" value="1"/>
</dbReference>
<feature type="binding site" evidence="10">
    <location>
        <position position="74"/>
    </location>
    <ligand>
        <name>Mg(2+)</name>
        <dbReference type="ChEBI" id="CHEBI:18420"/>
        <label>1</label>
        <note>catalytic</note>
    </ligand>
</feature>
<keyword evidence="6 9" id="KW-0378">Hydrolase</keyword>
<dbReference type="PANTHER" id="PTHR43028">
    <property type="entry name" value="3'(2'),5'-BISPHOSPHATE NUCLEOTIDASE 1"/>
    <property type="match status" value="1"/>
</dbReference>
<dbReference type="GO" id="GO:0005886">
    <property type="term" value="C:plasma membrane"/>
    <property type="evidence" value="ECO:0007669"/>
    <property type="project" value="UniProtKB-SubCell"/>
</dbReference>
<organism evidence="11">
    <name type="scientific">Candidatus Kentrum sp. SD</name>
    <dbReference type="NCBI Taxonomy" id="2126332"/>
    <lineage>
        <taxon>Bacteria</taxon>
        <taxon>Pseudomonadati</taxon>
        <taxon>Pseudomonadota</taxon>
        <taxon>Gammaproteobacteria</taxon>
        <taxon>Candidatus Kentrum</taxon>
    </lineage>
</organism>
<dbReference type="PROSITE" id="PS00630">
    <property type="entry name" value="IMP_2"/>
    <property type="match status" value="1"/>
</dbReference>
<evidence type="ECO:0000256" key="8">
    <source>
        <dbReference type="ARBA" id="ARBA00023136"/>
    </source>
</evidence>
<dbReference type="EMBL" id="CAADHB010000044">
    <property type="protein sequence ID" value="VFK79309.1"/>
    <property type="molecule type" value="Genomic_DNA"/>
</dbReference>
<feature type="binding site" evidence="9">
    <location>
        <position position="74"/>
    </location>
    <ligand>
        <name>substrate</name>
    </ligand>
</feature>
<evidence type="ECO:0000256" key="7">
    <source>
        <dbReference type="ARBA" id="ARBA00022842"/>
    </source>
</evidence>
<dbReference type="GO" id="GO:0008441">
    <property type="term" value="F:3'(2'),5'-bisphosphate nucleotidase activity"/>
    <property type="evidence" value="ECO:0007669"/>
    <property type="project" value="UniProtKB-UniRule"/>
</dbReference>
<comment type="similarity">
    <text evidence="2 9">Belongs to the inositol monophosphatase superfamily. CysQ family.</text>
</comment>
<gene>
    <name evidence="9" type="primary">cysQ</name>
    <name evidence="11" type="ORF">BECKSD772D_GA0070982_104412</name>
</gene>
<feature type="binding site" evidence="9">
    <location>
        <position position="95"/>
    </location>
    <ligand>
        <name>Mg(2+)</name>
        <dbReference type="ChEBI" id="CHEBI:18420"/>
        <label>1</label>
    </ligand>
</feature>
<dbReference type="InterPro" id="IPR020583">
    <property type="entry name" value="Inositol_monoP_metal-BS"/>
</dbReference>
<dbReference type="AlphaFoldDB" id="A0A451BLY5"/>
<dbReference type="CDD" id="cd01638">
    <property type="entry name" value="CysQ"/>
    <property type="match status" value="1"/>
</dbReference>
<evidence type="ECO:0000256" key="2">
    <source>
        <dbReference type="ARBA" id="ARBA00005289"/>
    </source>
</evidence>
<dbReference type="Gene3D" id="3.40.190.80">
    <property type="match status" value="1"/>
</dbReference>
<reference evidence="11" key="1">
    <citation type="submission" date="2019-02" db="EMBL/GenBank/DDBJ databases">
        <authorList>
            <person name="Gruber-Vodicka R. H."/>
            <person name="Seah K. B. B."/>
        </authorList>
    </citation>
    <scope>NUCLEOTIDE SEQUENCE</scope>
    <source>
        <strain evidence="11">BECK_S127</strain>
    </source>
</reference>
<dbReference type="InterPro" id="IPR050725">
    <property type="entry name" value="CysQ/Inositol_MonoPase"/>
</dbReference>
<feature type="binding site" evidence="9">
    <location>
        <position position="98"/>
    </location>
    <ligand>
        <name>Mg(2+)</name>
        <dbReference type="ChEBI" id="CHEBI:18420"/>
        <label>2</label>
    </ligand>
</feature>
<dbReference type="GO" id="GO:0046854">
    <property type="term" value="P:phosphatidylinositol phosphate biosynthetic process"/>
    <property type="evidence" value="ECO:0007669"/>
    <property type="project" value="InterPro"/>
</dbReference>
<dbReference type="SUPFAM" id="SSF56655">
    <property type="entry name" value="Carbohydrate phosphatase"/>
    <property type="match status" value="1"/>
</dbReference>
<dbReference type="GO" id="GO:0000103">
    <property type="term" value="P:sulfate assimilation"/>
    <property type="evidence" value="ECO:0007669"/>
    <property type="project" value="TreeGrafter"/>
</dbReference>
<dbReference type="NCBIfam" id="TIGR01331">
    <property type="entry name" value="bisphos_cysQ"/>
    <property type="match status" value="1"/>
</dbReference>
<dbReference type="GO" id="GO:0050427">
    <property type="term" value="P:3'-phosphoadenosine 5'-phosphosulfate metabolic process"/>
    <property type="evidence" value="ECO:0007669"/>
    <property type="project" value="TreeGrafter"/>
</dbReference>
<dbReference type="Gene3D" id="3.30.540.10">
    <property type="entry name" value="Fructose-1,6-Bisphosphatase, subunit A, domain 1"/>
    <property type="match status" value="1"/>
</dbReference>
<comment type="function">
    <text evidence="9">Converts adenosine-3',5'-bisphosphate (PAP) to AMP.</text>
</comment>
<comment type="subcellular location">
    <subcellularLocation>
        <location evidence="9">Cell inner membrane</location>
        <topology evidence="9">Peripheral membrane protein</topology>
        <orientation evidence="9">Cytoplasmic side</orientation>
    </subcellularLocation>
</comment>
<keyword evidence="7 9" id="KW-0460">Magnesium</keyword>
<evidence type="ECO:0000256" key="6">
    <source>
        <dbReference type="ARBA" id="ARBA00022801"/>
    </source>
</evidence>
<dbReference type="InterPro" id="IPR000760">
    <property type="entry name" value="Inositol_monophosphatase-like"/>
</dbReference>
<dbReference type="FunFam" id="3.30.540.10:FF:000007">
    <property type="entry name" value="3'(2'),5'-bisphosphate nucleotidase CysQ"/>
    <property type="match status" value="1"/>
</dbReference>
<dbReference type="InterPro" id="IPR020550">
    <property type="entry name" value="Inositol_monophosphatase_CS"/>
</dbReference>
<evidence type="ECO:0000256" key="9">
    <source>
        <dbReference type="HAMAP-Rule" id="MF_02095"/>
    </source>
</evidence>
<proteinExistence type="inferred from homology"/>
<name>A0A451BLY5_9GAMM</name>
<feature type="binding site" evidence="9">
    <location>
        <position position="229"/>
    </location>
    <ligand>
        <name>substrate</name>
    </ligand>
</feature>
<keyword evidence="3 9" id="KW-1003">Cell membrane</keyword>
<evidence type="ECO:0000256" key="4">
    <source>
        <dbReference type="ARBA" id="ARBA00022519"/>
    </source>
</evidence>
<feature type="binding site" evidence="9">
    <location>
        <begin position="97"/>
        <end position="100"/>
    </location>
    <ligand>
        <name>substrate</name>
    </ligand>
</feature>
<evidence type="ECO:0000256" key="3">
    <source>
        <dbReference type="ARBA" id="ARBA00022475"/>
    </source>
</evidence>
<comment type="catalytic activity">
    <reaction evidence="1 9">
        <text>adenosine 3',5'-bisphosphate + H2O = AMP + phosphate</text>
        <dbReference type="Rhea" id="RHEA:10040"/>
        <dbReference type="ChEBI" id="CHEBI:15377"/>
        <dbReference type="ChEBI" id="CHEBI:43474"/>
        <dbReference type="ChEBI" id="CHEBI:58343"/>
        <dbReference type="ChEBI" id="CHEBI:456215"/>
        <dbReference type="EC" id="3.1.3.7"/>
    </reaction>
</comment>
<feature type="binding site" evidence="10">
    <location>
        <position position="97"/>
    </location>
    <ligand>
        <name>Mg(2+)</name>
        <dbReference type="ChEBI" id="CHEBI:18420"/>
        <label>1</label>
        <note>catalytic</note>
    </ligand>
</feature>
<feature type="binding site" evidence="9">
    <location>
        <position position="95"/>
    </location>
    <ligand>
        <name>Mg(2+)</name>
        <dbReference type="ChEBI" id="CHEBI:18420"/>
        <label>2</label>
    </ligand>
</feature>
<dbReference type="HAMAP" id="MF_02095">
    <property type="entry name" value="CysQ"/>
    <property type="match status" value="1"/>
</dbReference>
<comment type="cofactor">
    <cofactor evidence="9 10">
        <name>Mg(2+)</name>
        <dbReference type="ChEBI" id="CHEBI:18420"/>
    </cofactor>
</comment>
<feature type="binding site" evidence="9">
    <location>
        <position position="97"/>
    </location>
    <ligand>
        <name>Mg(2+)</name>
        <dbReference type="ChEBI" id="CHEBI:18420"/>
        <label>1</label>
    </ligand>
</feature>
<dbReference type="PROSITE" id="PS00629">
    <property type="entry name" value="IMP_1"/>
    <property type="match status" value="1"/>
</dbReference>
<dbReference type="EC" id="3.1.3.7" evidence="9"/>
<dbReference type="GO" id="GO:0000287">
    <property type="term" value="F:magnesium ion binding"/>
    <property type="evidence" value="ECO:0007669"/>
    <property type="project" value="UniProtKB-UniRule"/>
</dbReference>
<evidence type="ECO:0000256" key="5">
    <source>
        <dbReference type="ARBA" id="ARBA00022723"/>
    </source>
</evidence>